<feature type="domain" description="Retrotransposon gag" evidence="1">
    <location>
        <begin position="4"/>
        <end position="95"/>
    </location>
</feature>
<dbReference type="AlphaFoldDB" id="A0AAE1XQ77"/>
<reference evidence="2" key="2">
    <citation type="journal article" date="2024" name="Plant">
        <title>Genomic evolution and insights into agronomic trait innovations of Sesamum species.</title>
        <authorList>
            <person name="Miao H."/>
            <person name="Wang L."/>
            <person name="Qu L."/>
            <person name="Liu H."/>
            <person name="Sun Y."/>
            <person name="Le M."/>
            <person name="Wang Q."/>
            <person name="Wei S."/>
            <person name="Zheng Y."/>
            <person name="Lin W."/>
            <person name="Duan Y."/>
            <person name="Cao H."/>
            <person name="Xiong S."/>
            <person name="Wang X."/>
            <person name="Wei L."/>
            <person name="Li C."/>
            <person name="Ma Q."/>
            <person name="Ju M."/>
            <person name="Zhao R."/>
            <person name="Li G."/>
            <person name="Mu C."/>
            <person name="Tian Q."/>
            <person name="Mei H."/>
            <person name="Zhang T."/>
            <person name="Gao T."/>
            <person name="Zhang H."/>
        </authorList>
    </citation>
    <scope>NUCLEOTIDE SEQUENCE</scope>
    <source>
        <strain evidence="2">3651</strain>
    </source>
</reference>
<keyword evidence="3" id="KW-1185">Reference proteome</keyword>
<dbReference type="Pfam" id="PF03732">
    <property type="entry name" value="Retrotrans_gag"/>
    <property type="match status" value="1"/>
</dbReference>
<comment type="caution">
    <text evidence="2">The sequence shown here is derived from an EMBL/GenBank/DDBJ whole genome shotgun (WGS) entry which is preliminary data.</text>
</comment>
<dbReference type="InterPro" id="IPR005162">
    <property type="entry name" value="Retrotrans_gag_dom"/>
</dbReference>
<reference evidence="2" key="1">
    <citation type="submission" date="2020-06" db="EMBL/GenBank/DDBJ databases">
        <authorList>
            <person name="Li T."/>
            <person name="Hu X."/>
            <person name="Zhang T."/>
            <person name="Song X."/>
            <person name="Zhang H."/>
            <person name="Dai N."/>
            <person name="Sheng W."/>
            <person name="Hou X."/>
            <person name="Wei L."/>
        </authorList>
    </citation>
    <scope>NUCLEOTIDE SEQUENCE</scope>
    <source>
        <strain evidence="2">3651</strain>
        <tissue evidence="2">Leaf</tissue>
    </source>
</reference>
<gene>
    <name evidence="2" type="ORF">Salat_2712400</name>
</gene>
<dbReference type="PANTHER" id="PTHR33223:SF10">
    <property type="entry name" value="AMINOTRANSFERASE-LIKE PLANT MOBILE DOMAIN-CONTAINING PROTEIN"/>
    <property type="match status" value="1"/>
</dbReference>
<evidence type="ECO:0000313" key="2">
    <source>
        <dbReference type="EMBL" id="KAK4416050.1"/>
    </source>
</evidence>
<proteinExistence type="predicted"/>
<evidence type="ECO:0000313" key="3">
    <source>
        <dbReference type="Proteomes" id="UP001293254"/>
    </source>
</evidence>
<protein>
    <recommendedName>
        <fullName evidence="1">Retrotransposon gag domain-containing protein</fullName>
    </recommendedName>
</protein>
<dbReference type="EMBL" id="JACGWO010000011">
    <property type="protein sequence ID" value="KAK4416050.1"/>
    <property type="molecule type" value="Genomic_DNA"/>
</dbReference>
<name>A0AAE1XQ77_9LAMI</name>
<dbReference type="PANTHER" id="PTHR33223">
    <property type="entry name" value="CCHC-TYPE DOMAIN-CONTAINING PROTEIN"/>
    <property type="match status" value="1"/>
</dbReference>
<organism evidence="2 3">
    <name type="scientific">Sesamum alatum</name>
    <dbReference type="NCBI Taxonomy" id="300844"/>
    <lineage>
        <taxon>Eukaryota</taxon>
        <taxon>Viridiplantae</taxon>
        <taxon>Streptophyta</taxon>
        <taxon>Embryophyta</taxon>
        <taxon>Tracheophyta</taxon>
        <taxon>Spermatophyta</taxon>
        <taxon>Magnoliopsida</taxon>
        <taxon>eudicotyledons</taxon>
        <taxon>Gunneridae</taxon>
        <taxon>Pentapetalae</taxon>
        <taxon>asterids</taxon>
        <taxon>lamiids</taxon>
        <taxon>Lamiales</taxon>
        <taxon>Pedaliaceae</taxon>
        <taxon>Sesamum</taxon>
    </lineage>
</organism>
<accession>A0AAE1XQ77</accession>
<evidence type="ECO:0000259" key="1">
    <source>
        <dbReference type="Pfam" id="PF03732"/>
    </source>
</evidence>
<sequence length="147" mass="16861">MNARIFVTMLQGRAQEWFTSLPELSIPTFDAFVSKFLYQFASKRRSKRSATYLFSIRQMARETLKGFMARFNNEMLDVQDLRIEMVTNILIHGLDKGPFASALARNPPKNMEELSEMAEQYIRKEEIGKARLNDSAKVESGRDGGSK</sequence>
<dbReference type="Proteomes" id="UP001293254">
    <property type="component" value="Unassembled WGS sequence"/>
</dbReference>